<organism evidence="2 3">
    <name type="scientific">Giesbergeria anulus</name>
    <dbReference type="NCBI Taxonomy" id="180197"/>
    <lineage>
        <taxon>Bacteria</taxon>
        <taxon>Pseudomonadati</taxon>
        <taxon>Pseudomonadota</taxon>
        <taxon>Betaproteobacteria</taxon>
        <taxon>Burkholderiales</taxon>
        <taxon>Comamonadaceae</taxon>
        <taxon>Giesbergeria</taxon>
    </lineage>
</organism>
<proteinExistence type="predicted"/>
<keyword evidence="3" id="KW-1185">Reference proteome</keyword>
<evidence type="ECO:0000256" key="1">
    <source>
        <dbReference type="SAM" id="SignalP"/>
    </source>
</evidence>
<accession>A0A1H9DSK9</accession>
<evidence type="ECO:0008006" key="4">
    <source>
        <dbReference type="Google" id="ProtNLM"/>
    </source>
</evidence>
<dbReference type="RefSeq" id="WP_091451151.1">
    <property type="nucleotide sequence ID" value="NZ_FOGD01000001.1"/>
</dbReference>
<keyword evidence="1" id="KW-0732">Signal</keyword>
<dbReference type="AlphaFoldDB" id="A0A1H9DSK9"/>
<dbReference type="OrthoDB" id="8804471at2"/>
<reference evidence="2 3" key="1">
    <citation type="submission" date="2016-10" db="EMBL/GenBank/DDBJ databases">
        <authorList>
            <person name="de Groot N.N."/>
        </authorList>
    </citation>
    <scope>NUCLEOTIDE SEQUENCE [LARGE SCALE GENOMIC DNA]</scope>
    <source>
        <strain evidence="2 3">ATCC 35958</strain>
    </source>
</reference>
<gene>
    <name evidence="2" type="ORF">SAMN02982919_00114</name>
</gene>
<dbReference type="Proteomes" id="UP000199766">
    <property type="component" value="Unassembled WGS sequence"/>
</dbReference>
<name>A0A1H9DSK9_9BURK</name>
<feature type="signal peptide" evidence="1">
    <location>
        <begin position="1"/>
        <end position="31"/>
    </location>
</feature>
<protein>
    <recommendedName>
        <fullName evidence="4">Phosphate-selective porin O and P</fullName>
    </recommendedName>
</protein>
<sequence>MNFLPIPAIPTRGRARKVAVAALLVCCPLWAAAHGSADLAAPELEEQPGLRFGAAVAVTYLHADAVLPSARMDGFLLQGDEGIDRRRWGLEHGVLDAAWRWSPQWMAYAAVGKHGSDRAHTEAFWVQMRQPQGDATWLLTAGRQRPAMGAVLERAGHFDRFALMPLAKQATLGGDWMDDGVQLGWRGALAQWPVTLDVGLWKGEVFPGAAQGPVVPTLHIGTAATVAQGALALDGFVAHLEPEGRGSRTSNVGGGHSHTAPLCNDSTLGKVACFDGRTDLAAASARWQGHDVPWVVSAAGWGRRDQGGLASANSDSSYRGTSYGGWLEARWQWRPRWEWGVRAEHVQASHSLQGPGAALLATETRLDRYHRARRTATTLGYQLPQGVELQLELGRESVAGQRQNYALLRGIWRLEKQVLP</sequence>
<dbReference type="STRING" id="180197.SAMN02982919_00114"/>
<feature type="chain" id="PRO_5011588417" description="Phosphate-selective porin O and P" evidence="1">
    <location>
        <begin position="32"/>
        <end position="420"/>
    </location>
</feature>
<dbReference type="EMBL" id="FOGD01000001">
    <property type="protein sequence ID" value="SEQ16466.1"/>
    <property type="molecule type" value="Genomic_DNA"/>
</dbReference>
<evidence type="ECO:0000313" key="2">
    <source>
        <dbReference type="EMBL" id="SEQ16466.1"/>
    </source>
</evidence>
<evidence type="ECO:0000313" key="3">
    <source>
        <dbReference type="Proteomes" id="UP000199766"/>
    </source>
</evidence>